<dbReference type="SUPFAM" id="SSF56091">
    <property type="entry name" value="DNA ligase/mRNA capping enzyme, catalytic domain"/>
    <property type="match status" value="1"/>
</dbReference>
<comment type="similarity">
    <text evidence="3 16">Belongs to the ATP-dependent DNA ligase family.</text>
</comment>
<dbReference type="EMBL" id="KN881929">
    <property type="protein sequence ID" value="KIY47685.1"/>
    <property type="molecule type" value="Genomic_DNA"/>
</dbReference>
<dbReference type="InterPro" id="IPR012310">
    <property type="entry name" value="DNA_ligase_ATP-dep_cent"/>
</dbReference>
<keyword evidence="12 15" id="KW-0234">DNA repair</keyword>
<evidence type="ECO:0000259" key="19">
    <source>
        <dbReference type="PROSITE" id="PS50172"/>
    </source>
</evidence>
<evidence type="ECO:0000256" key="2">
    <source>
        <dbReference type="ARBA" id="ARBA00004123"/>
    </source>
</evidence>
<dbReference type="InterPro" id="IPR012309">
    <property type="entry name" value="DNA_ligase_ATP-dep_C"/>
</dbReference>
<keyword evidence="9 15" id="KW-0067">ATP-binding</keyword>
<feature type="compositionally biased region" description="Polar residues" evidence="17">
    <location>
        <begin position="827"/>
        <end position="840"/>
    </location>
</feature>
<evidence type="ECO:0000313" key="21">
    <source>
        <dbReference type="Proteomes" id="UP000054144"/>
    </source>
</evidence>
<dbReference type="InterPro" id="IPR012308">
    <property type="entry name" value="DNA_ligase_ATP-dep_N"/>
</dbReference>
<evidence type="ECO:0000256" key="10">
    <source>
        <dbReference type="ARBA" id="ARBA00022842"/>
    </source>
</evidence>
<keyword evidence="8 15" id="KW-0227">DNA damage</keyword>
<dbReference type="InterPro" id="IPR001357">
    <property type="entry name" value="BRCT_dom"/>
</dbReference>
<evidence type="ECO:0000256" key="15">
    <source>
        <dbReference type="RuleBase" id="RU000617"/>
    </source>
</evidence>
<dbReference type="InterPro" id="IPR036420">
    <property type="entry name" value="BRCT_dom_sf"/>
</dbReference>
<dbReference type="Gene3D" id="1.10.3260.10">
    <property type="entry name" value="DNA ligase, ATP-dependent, N-terminal domain"/>
    <property type="match status" value="1"/>
</dbReference>
<evidence type="ECO:0000256" key="17">
    <source>
        <dbReference type="SAM" id="MobiDB-lite"/>
    </source>
</evidence>
<keyword evidence="11 15" id="KW-0233">DNA recombination</keyword>
<feature type="domain" description="ATP-dependent DNA ligase family profile" evidence="18">
    <location>
        <begin position="370"/>
        <end position="503"/>
    </location>
</feature>
<comment type="subcellular location">
    <subcellularLocation>
        <location evidence="2">Nucleus</location>
    </subcellularLocation>
</comment>
<dbReference type="Gene3D" id="3.30.470.30">
    <property type="entry name" value="DNA ligase/mRNA capping enzyme"/>
    <property type="match status" value="1"/>
</dbReference>
<dbReference type="EC" id="6.5.1.1" evidence="15"/>
<comment type="catalytic activity">
    <reaction evidence="14 15">
        <text>ATP + (deoxyribonucleotide)n-3'-hydroxyl + 5'-phospho-(deoxyribonucleotide)m = (deoxyribonucleotide)n+m + AMP + diphosphate.</text>
        <dbReference type="EC" id="6.5.1.1"/>
    </reaction>
</comment>
<keyword evidence="4 15" id="KW-0436">Ligase</keyword>
<feature type="compositionally biased region" description="Acidic residues" evidence="17">
    <location>
        <begin position="784"/>
        <end position="798"/>
    </location>
</feature>
<keyword evidence="13" id="KW-0539">Nucleus</keyword>
<dbReference type="GO" id="GO:0003677">
    <property type="term" value="F:DNA binding"/>
    <property type="evidence" value="ECO:0007669"/>
    <property type="project" value="InterPro"/>
</dbReference>
<dbReference type="PROSITE" id="PS00697">
    <property type="entry name" value="DNA_LIGASE_A1"/>
    <property type="match status" value="1"/>
</dbReference>
<dbReference type="InterPro" id="IPR044125">
    <property type="entry name" value="Adenylation_DNA_ligase_IV"/>
</dbReference>
<dbReference type="GO" id="GO:0006303">
    <property type="term" value="P:double-strand break repair via nonhomologous end joining"/>
    <property type="evidence" value="ECO:0007669"/>
    <property type="project" value="TreeGrafter"/>
</dbReference>
<dbReference type="NCBIfam" id="TIGR00574">
    <property type="entry name" value="dnl1"/>
    <property type="match status" value="1"/>
</dbReference>
<dbReference type="Gene3D" id="3.40.50.10190">
    <property type="entry name" value="BRCT domain"/>
    <property type="match status" value="2"/>
</dbReference>
<dbReference type="InterPro" id="IPR016059">
    <property type="entry name" value="DNA_ligase_ATP-dep_CS"/>
</dbReference>
<evidence type="ECO:0000313" key="20">
    <source>
        <dbReference type="EMBL" id="KIY47685.1"/>
    </source>
</evidence>
<comment type="cofactor">
    <cofactor evidence="1">
        <name>Mg(2+)</name>
        <dbReference type="ChEBI" id="CHEBI:18420"/>
    </cofactor>
</comment>
<reference evidence="20 21" key="1">
    <citation type="journal article" date="2015" name="Fungal Genet. Biol.">
        <title>Evolution of novel wood decay mechanisms in Agaricales revealed by the genome sequences of Fistulina hepatica and Cylindrobasidium torrendii.</title>
        <authorList>
            <person name="Floudas D."/>
            <person name="Held B.W."/>
            <person name="Riley R."/>
            <person name="Nagy L.G."/>
            <person name="Koehler G."/>
            <person name="Ransdell A.S."/>
            <person name="Younus H."/>
            <person name="Chow J."/>
            <person name="Chiniquy J."/>
            <person name="Lipzen A."/>
            <person name="Tritt A."/>
            <person name="Sun H."/>
            <person name="Haridas S."/>
            <person name="LaButti K."/>
            <person name="Ohm R.A."/>
            <person name="Kues U."/>
            <person name="Blanchette R.A."/>
            <person name="Grigoriev I.V."/>
            <person name="Minto R.E."/>
            <person name="Hibbett D.S."/>
        </authorList>
    </citation>
    <scope>NUCLEOTIDE SEQUENCE [LARGE SCALE GENOMIC DNA]</scope>
    <source>
        <strain evidence="20 21">ATCC 64428</strain>
    </source>
</reference>
<dbReference type="CDD" id="cd07903">
    <property type="entry name" value="Adenylation_DNA_ligase_IV"/>
    <property type="match status" value="1"/>
</dbReference>
<evidence type="ECO:0000256" key="13">
    <source>
        <dbReference type="ARBA" id="ARBA00023242"/>
    </source>
</evidence>
<organism evidence="20 21">
    <name type="scientific">Fistulina hepatica ATCC 64428</name>
    <dbReference type="NCBI Taxonomy" id="1128425"/>
    <lineage>
        <taxon>Eukaryota</taxon>
        <taxon>Fungi</taxon>
        <taxon>Dikarya</taxon>
        <taxon>Basidiomycota</taxon>
        <taxon>Agaricomycotina</taxon>
        <taxon>Agaricomycetes</taxon>
        <taxon>Agaricomycetidae</taxon>
        <taxon>Agaricales</taxon>
        <taxon>Fistulinaceae</taxon>
        <taxon>Fistulina</taxon>
    </lineage>
</organism>
<evidence type="ECO:0000256" key="5">
    <source>
        <dbReference type="ARBA" id="ARBA00022723"/>
    </source>
</evidence>
<dbReference type="InterPro" id="IPR029710">
    <property type="entry name" value="LIG4"/>
</dbReference>
<feature type="compositionally biased region" description="Acidic residues" evidence="17">
    <location>
        <begin position="843"/>
        <end position="865"/>
    </location>
</feature>
<dbReference type="Proteomes" id="UP000054144">
    <property type="component" value="Unassembled WGS sequence"/>
</dbReference>
<dbReference type="InterPro" id="IPR012340">
    <property type="entry name" value="NA-bd_OB-fold"/>
</dbReference>
<dbReference type="GO" id="GO:0006297">
    <property type="term" value="P:nucleotide-excision repair, DNA gap filling"/>
    <property type="evidence" value="ECO:0007669"/>
    <property type="project" value="TreeGrafter"/>
</dbReference>
<feature type="region of interest" description="Disordered" evidence="17">
    <location>
        <begin position="780"/>
        <end position="873"/>
    </location>
</feature>
<dbReference type="GO" id="GO:0046872">
    <property type="term" value="F:metal ion binding"/>
    <property type="evidence" value="ECO:0007669"/>
    <property type="project" value="UniProtKB-KW"/>
</dbReference>
<sequence>MMQPTPAPTSPPDSPYPTDVKMDVEQTTDYPSQPMNFGSDVPFDILEKFFDALQKQRKSKLRQALIRRWFYGWRKERGPDLYPALRLILPQRDRERPVYGLKEKALARLYIKMMGLPVADGDAKHLLQWKKPSDRSQTSGDFPTVLYDVVSKRSSVIKGSLSIEQVNELLDDLARSSGKRQRIYNEATPNQQRWIVRIILKDMNISVKETSVFKEFHPDAQDLYNTCSDLKQVAWQLSDPETRLRPDDKAVRLFSAFAPMLCKRPTRKIDEVVAGFGQTSFIIEEKLDGERMQLHKRGKKYFYCSRKGKDYTYLYGAHPGEGSLTPYIDKEFDPRVEEIILDGEMLVWDPVSESNLPFGTLKTAALDKSKAEYNPRPCFKVFDLLYLNGQSLLERPTSLRKKNLRSCFKEVSGRLEFALATEGRTTQDVREQLDKILENHGEGLVLKHPKAKYVLAGRNSDWVKVKPEYMDNLGETVDVLVVAGNHGKRKGGGVTALICAVLDDRRPDDEDDDEKKYSSFVRIGTGLSYADYVWVRARKWKPWDPQNPPAFLQTAKKSTEDKGDVYLEPKDSFIVRVKASEIMSSGEFAPDHHQYHMRYTMRFPRALAIRDDLAVEDCMTATALMQHVQAFKKRKLDDKNDVVGGRKKKRKAVAKAPSMLASYASVDVNDVPLASDLFDGMKFGKFLVIADPKSRTGAQDRTDLMKKIISNKGTSLQVAKDPAVLVVYGGSTTPLNVRTIIRKNVHDIIKPAWIIDCIEQKQLLPLHKKYFFHATDARKTTEEYGGDDGETTDEDDESVAVSPPAPSTSQTMTSNDRSEAALAAPSVSLTGSNDAMSSWFSDHEEDDSEPIAIPEDSDTDPDSDNQDMTADGLDDWFDLTSETKTDVASADSEFEVVEDIARMGEDDNAKDYDPDKIFRHLCFYLDTRENAERNGLKVDKQMIDNSDLFTRLEDNITKNGGRIVDLDYPKLTHIVFDKRDVSRRLELMRRTSMPKRRNLVLSQFVDDCLEDETLLDEAYYAP</sequence>
<evidence type="ECO:0000256" key="4">
    <source>
        <dbReference type="ARBA" id="ARBA00022598"/>
    </source>
</evidence>
<dbReference type="OrthoDB" id="151490at2759"/>
<keyword evidence="7 15" id="KW-0547">Nucleotide-binding</keyword>
<evidence type="ECO:0000256" key="12">
    <source>
        <dbReference type="ARBA" id="ARBA00023204"/>
    </source>
</evidence>
<evidence type="ECO:0000259" key="18">
    <source>
        <dbReference type="PROSITE" id="PS50160"/>
    </source>
</evidence>
<feature type="domain" description="BRCT" evidence="19">
    <location>
        <begin position="673"/>
        <end position="771"/>
    </location>
</feature>
<dbReference type="Gene3D" id="2.40.50.140">
    <property type="entry name" value="Nucleic acid-binding proteins"/>
    <property type="match status" value="1"/>
</dbReference>
<feature type="compositionally biased region" description="Pro residues" evidence="17">
    <location>
        <begin position="1"/>
        <end position="15"/>
    </location>
</feature>
<gene>
    <name evidence="20" type="ORF">FISHEDRAFT_74355</name>
</gene>
<dbReference type="PANTHER" id="PTHR45997:SF1">
    <property type="entry name" value="DNA LIGASE 4"/>
    <property type="match status" value="1"/>
</dbReference>
<dbReference type="InterPro" id="IPR000977">
    <property type="entry name" value="DNA_ligase_ATP-dep"/>
</dbReference>
<dbReference type="PROSITE" id="PS50160">
    <property type="entry name" value="DNA_LIGASE_A3"/>
    <property type="match status" value="1"/>
</dbReference>
<dbReference type="PROSITE" id="PS50172">
    <property type="entry name" value="BRCT"/>
    <property type="match status" value="2"/>
</dbReference>
<keyword evidence="5" id="KW-0479">Metal-binding</keyword>
<dbReference type="GO" id="GO:0032807">
    <property type="term" value="C:DNA ligase IV complex"/>
    <property type="evidence" value="ECO:0007669"/>
    <property type="project" value="TreeGrafter"/>
</dbReference>
<evidence type="ECO:0000256" key="14">
    <source>
        <dbReference type="ARBA" id="ARBA00034003"/>
    </source>
</evidence>
<evidence type="ECO:0000256" key="6">
    <source>
        <dbReference type="ARBA" id="ARBA00022737"/>
    </source>
</evidence>
<evidence type="ECO:0000256" key="3">
    <source>
        <dbReference type="ARBA" id="ARBA00007572"/>
    </source>
</evidence>
<dbReference type="Pfam" id="PF01068">
    <property type="entry name" value="DNA_ligase_A_M"/>
    <property type="match status" value="1"/>
</dbReference>
<evidence type="ECO:0000256" key="16">
    <source>
        <dbReference type="RuleBase" id="RU004196"/>
    </source>
</evidence>
<keyword evidence="6" id="KW-0677">Repeat</keyword>
<dbReference type="PANTHER" id="PTHR45997">
    <property type="entry name" value="DNA LIGASE 4"/>
    <property type="match status" value="1"/>
</dbReference>
<evidence type="ECO:0000256" key="7">
    <source>
        <dbReference type="ARBA" id="ARBA00022741"/>
    </source>
</evidence>
<evidence type="ECO:0000256" key="9">
    <source>
        <dbReference type="ARBA" id="ARBA00022840"/>
    </source>
</evidence>
<feature type="domain" description="BRCT" evidence="19">
    <location>
        <begin position="913"/>
        <end position="1022"/>
    </location>
</feature>
<accession>A0A0D7AAH2</accession>
<evidence type="ECO:0000256" key="1">
    <source>
        <dbReference type="ARBA" id="ARBA00001946"/>
    </source>
</evidence>
<dbReference type="CDD" id="cd18435">
    <property type="entry name" value="BRCT_BRC1_like_rpt1"/>
    <property type="match status" value="1"/>
</dbReference>
<protein>
    <recommendedName>
        <fullName evidence="15">DNA ligase</fullName>
        <ecNumber evidence="15">6.5.1.1</ecNumber>
    </recommendedName>
</protein>
<dbReference type="Pfam" id="PF04675">
    <property type="entry name" value="DNA_ligase_A_N"/>
    <property type="match status" value="1"/>
</dbReference>
<dbReference type="Pfam" id="PF04679">
    <property type="entry name" value="DNA_ligase_A_C"/>
    <property type="match status" value="1"/>
</dbReference>
<evidence type="ECO:0000256" key="11">
    <source>
        <dbReference type="ARBA" id="ARBA00023172"/>
    </source>
</evidence>
<name>A0A0D7AAH2_9AGAR</name>
<dbReference type="GO" id="GO:0005524">
    <property type="term" value="F:ATP binding"/>
    <property type="evidence" value="ECO:0007669"/>
    <property type="project" value="UniProtKB-KW"/>
</dbReference>
<dbReference type="AlphaFoldDB" id="A0A0D7AAH2"/>
<keyword evidence="10" id="KW-0460">Magnesium</keyword>
<dbReference type="SUPFAM" id="SSF117018">
    <property type="entry name" value="ATP-dependent DNA ligase DNA-binding domain"/>
    <property type="match status" value="1"/>
</dbReference>
<dbReference type="InterPro" id="IPR036599">
    <property type="entry name" value="DNA_ligase_N_sf"/>
</dbReference>
<dbReference type="GO" id="GO:0003910">
    <property type="term" value="F:DNA ligase (ATP) activity"/>
    <property type="evidence" value="ECO:0007669"/>
    <property type="project" value="UniProtKB-EC"/>
</dbReference>
<dbReference type="GO" id="GO:0006310">
    <property type="term" value="P:DNA recombination"/>
    <property type="evidence" value="ECO:0007669"/>
    <property type="project" value="UniProtKB-KW"/>
</dbReference>
<proteinExistence type="inferred from homology"/>
<dbReference type="GO" id="GO:0071897">
    <property type="term" value="P:DNA biosynthetic process"/>
    <property type="evidence" value="ECO:0007669"/>
    <property type="project" value="InterPro"/>
</dbReference>
<dbReference type="SUPFAM" id="SSF50249">
    <property type="entry name" value="Nucleic acid-binding proteins"/>
    <property type="match status" value="1"/>
</dbReference>
<evidence type="ECO:0000256" key="8">
    <source>
        <dbReference type="ARBA" id="ARBA00022763"/>
    </source>
</evidence>
<dbReference type="SUPFAM" id="SSF52113">
    <property type="entry name" value="BRCT domain"/>
    <property type="match status" value="2"/>
</dbReference>
<feature type="region of interest" description="Disordered" evidence="17">
    <location>
        <begin position="1"/>
        <end position="20"/>
    </location>
</feature>
<keyword evidence="21" id="KW-1185">Reference proteome</keyword>